<name>A0A0D0BEG5_9AGAR</name>
<dbReference type="Pfam" id="PF20209">
    <property type="entry name" value="DUF6570"/>
    <property type="match status" value="1"/>
</dbReference>
<evidence type="ECO:0000256" key="2">
    <source>
        <dbReference type="SAM" id="SignalP"/>
    </source>
</evidence>
<dbReference type="EMBL" id="KN834768">
    <property type="protein sequence ID" value="KIK62180.1"/>
    <property type="molecule type" value="Genomic_DNA"/>
</dbReference>
<protein>
    <submittedName>
        <fullName evidence="5">Uncharacterized protein</fullName>
    </submittedName>
</protein>
<proteinExistence type="predicted"/>
<keyword evidence="2" id="KW-0732">Signal</keyword>
<reference evidence="5 6" key="1">
    <citation type="submission" date="2014-04" db="EMBL/GenBank/DDBJ databases">
        <title>Evolutionary Origins and Diversification of the Mycorrhizal Mutualists.</title>
        <authorList>
            <consortium name="DOE Joint Genome Institute"/>
            <consortium name="Mycorrhizal Genomics Consortium"/>
            <person name="Kohler A."/>
            <person name="Kuo A."/>
            <person name="Nagy L.G."/>
            <person name="Floudas D."/>
            <person name="Copeland A."/>
            <person name="Barry K.W."/>
            <person name="Cichocki N."/>
            <person name="Veneault-Fourrey C."/>
            <person name="LaButti K."/>
            <person name="Lindquist E.A."/>
            <person name="Lipzen A."/>
            <person name="Lundell T."/>
            <person name="Morin E."/>
            <person name="Murat C."/>
            <person name="Riley R."/>
            <person name="Ohm R."/>
            <person name="Sun H."/>
            <person name="Tunlid A."/>
            <person name="Henrissat B."/>
            <person name="Grigoriev I.V."/>
            <person name="Hibbett D.S."/>
            <person name="Martin F."/>
        </authorList>
    </citation>
    <scope>NUCLEOTIDE SEQUENCE [LARGE SCALE GENOMIC DNA]</scope>
    <source>
        <strain evidence="5 6">FD-317 M1</strain>
    </source>
</reference>
<evidence type="ECO:0000256" key="1">
    <source>
        <dbReference type="SAM" id="MobiDB-lite"/>
    </source>
</evidence>
<keyword evidence="6" id="KW-1185">Reference proteome</keyword>
<feature type="signal peptide" evidence="2">
    <location>
        <begin position="1"/>
        <end position="25"/>
    </location>
</feature>
<dbReference type="Proteomes" id="UP000053593">
    <property type="component" value="Unassembled WGS sequence"/>
</dbReference>
<dbReference type="Pfam" id="PF14214">
    <property type="entry name" value="Helitron_like_N"/>
    <property type="match status" value="1"/>
</dbReference>
<feature type="region of interest" description="Disordered" evidence="1">
    <location>
        <begin position="983"/>
        <end position="1005"/>
    </location>
</feature>
<gene>
    <name evidence="5" type="ORF">GYMLUDRAFT_58392</name>
</gene>
<feature type="domain" description="Helitron helicase-like" evidence="3">
    <location>
        <begin position="590"/>
        <end position="643"/>
    </location>
</feature>
<evidence type="ECO:0000259" key="4">
    <source>
        <dbReference type="Pfam" id="PF20209"/>
    </source>
</evidence>
<sequence>MTMSSSFRFQWTFHIAIVLVRSVFARCCEMKICVSALSTTVVSAVQCSYSISRIRLPTFFRGLLYVSSAVTVPVVHHCHYLGSGRKPKVSYGSMSSSFSAVSAASHSSLPATFEFSVHIDSACPPSSLSSAEFTFSMTHPHHSESAEPSVRPVKLISESKDVSDDRCSCQSVVSSCDSQSDFPPDPITQSHINDVIRCFAAACHLSNFEEGGCSVCGQLCLLSSLSPLGNIRNMLSVLEVDGVTRLPRSSVTEPVREQMGPVLDTTCNNMVCTPCRSLIRQEKVPRYALCNGLWLGNVPPELQGLTFYEHLLVSHVRHSKCFVRVQRGKVKGEHSKLVANVAAYENPTPKIYNILPPPREDISEVLAVMFSGPCKPTDVNYKRALLFVRHNKVAQAIQWLILNHSDYADVSFSSENLQGYSSEVPIVAVEYFQKDTNRTAEGVSVHDELEDDGVEGKCVFTVHGIVGEDLQNMSTEQIRARALQHLDDEGNHEQIKAGTTQAFILANSKNFENISTRLLTVDHSVLQRLASRMAGSEFVKPCNKTEQQCFALLCDLDQASSKMKGSIYSKRIMQHEIWSLVTHVGGPTCHNPVAAARFFNFMVMLFLEIVIGTPASPGLFGPTAAYYCTVEQQGQLTLHLHGIAFTKKKLSPLEIKERLLNPVSNFQTCLITYLESVRVGEFLTGTKNQVTEAVRVAESSPSYVSPELTLPIPPPVACGCNREDCETCNQYNEWFQSYNFTVDNLLLKSNVHDCNRAMKADGSIDWDKFEISCLNNKYHRCKARFPRTTLKETIVDLTTGHLSLKKLKEWLNDISPALTYLMRCNTDVTCLLSGTAIKAVICYVADYITKTGLKTHVIFDGIKAIFNKNTELLNRSQSDKEKSRRLLTQMVNLLSTKLELGGPMICMYLLQHPDHYCSHEFIPFYWKSFVSEARSYWYSEDPRSDNKLIGLSSTFDYMHRPEVHENYNLYEWLRRFKHVKRPRKKQSPKELDSDNNPYPSDTESAQKSDGLLRFISGHPLESTHVVSVTCEFEKVVPNFYGPPLPQPDKGDREFYRCCMLMFFKPWRSGKDLKSEIESWDMAFDGYQFSEGDLLHMKNINLRYECLDSRDDYRVQLKAGGLTLESVVDVEGGDVQSLEHSIEEAYCGDAHGDTDIQDSFDADNDLVVLYDAESGMKAGRAYLAREKDAREIRTILFDSGWTNSELGSS</sequence>
<dbReference type="OrthoDB" id="3259294at2759"/>
<evidence type="ECO:0000313" key="5">
    <source>
        <dbReference type="EMBL" id="KIK62180.1"/>
    </source>
</evidence>
<dbReference type="AlphaFoldDB" id="A0A0D0BEG5"/>
<dbReference type="InterPro" id="IPR025476">
    <property type="entry name" value="Helitron_helicase-like"/>
</dbReference>
<accession>A0A0D0BEG5</accession>
<feature type="chain" id="PRO_5002208036" evidence="2">
    <location>
        <begin position="26"/>
        <end position="1208"/>
    </location>
</feature>
<dbReference type="HOGENOM" id="CLU_262560_0_0_1"/>
<evidence type="ECO:0000259" key="3">
    <source>
        <dbReference type="Pfam" id="PF14214"/>
    </source>
</evidence>
<organism evidence="5 6">
    <name type="scientific">Collybiopsis luxurians FD-317 M1</name>
    <dbReference type="NCBI Taxonomy" id="944289"/>
    <lineage>
        <taxon>Eukaryota</taxon>
        <taxon>Fungi</taxon>
        <taxon>Dikarya</taxon>
        <taxon>Basidiomycota</taxon>
        <taxon>Agaricomycotina</taxon>
        <taxon>Agaricomycetes</taxon>
        <taxon>Agaricomycetidae</taxon>
        <taxon>Agaricales</taxon>
        <taxon>Marasmiineae</taxon>
        <taxon>Omphalotaceae</taxon>
        <taxon>Collybiopsis</taxon>
        <taxon>Collybiopsis luxurians</taxon>
    </lineage>
</organism>
<dbReference type="InterPro" id="IPR046700">
    <property type="entry name" value="DUF6570"/>
</dbReference>
<evidence type="ECO:0000313" key="6">
    <source>
        <dbReference type="Proteomes" id="UP000053593"/>
    </source>
</evidence>
<feature type="domain" description="DUF6570" evidence="4">
    <location>
        <begin position="282"/>
        <end position="418"/>
    </location>
</feature>
<feature type="compositionally biased region" description="Polar residues" evidence="1">
    <location>
        <begin position="994"/>
        <end position="1005"/>
    </location>
</feature>